<dbReference type="AlphaFoldDB" id="A0AAD4GZ24"/>
<feature type="region of interest" description="Disordered" evidence="1">
    <location>
        <begin position="1"/>
        <end position="43"/>
    </location>
</feature>
<keyword evidence="3" id="KW-1185">Reference proteome</keyword>
<dbReference type="EMBL" id="JAAAIL010004761">
    <property type="protein sequence ID" value="KAG0247362.1"/>
    <property type="molecule type" value="Genomic_DNA"/>
</dbReference>
<organism evidence="2 3">
    <name type="scientific">Linnemannia exigua</name>
    <dbReference type="NCBI Taxonomy" id="604196"/>
    <lineage>
        <taxon>Eukaryota</taxon>
        <taxon>Fungi</taxon>
        <taxon>Fungi incertae sedis</taxon>
        <taxon>Mucoromycota</taxon>
        <taxon>Mortierellomycotina</taxon>
        <taxon>Mortierellomycetes</taxon>
        <taxon>Mortierellales</taxon>
        <taxon>Mortierellaceae</taxon>
        <taxon>Linnemannia</taxon>
    </lineage>
</organism>
<feature type="non-terminal residue" evidence="2">
    <location>
        <position position="1"/>
    </location>
</feature>
<reference evidence="2" key="1">
    <citation type="journal article" date="2020" name="Fungal Divers.">
        <title>Resolving the Mortierellaceae phylogeny through synthesis of multi-gene phylogenetics and phylogenomics.</title>
        <authorList>
            <person name="Vandepol N."/>
            <person name="Liber J."/>
            <person name="Desiro A."/>
            <person name="Na H."/>
            <person name="Kennedy M."/>
            <person name="Barry K."/>
            <person name="Grigoriev I.V."/>
            <person name="Miller A.N."/>
            <person name="O'Donnell K."/>
            <person name="Stajich J.E."/>
            <person name="Bonito G."/>
        </authorList>
    </citation>
    <scope>NUCLEOTIDE SEQUENCE</scope>
    <source>
        <strain evidence="2">NRRL 28262</strain>
    </source>
</reference>
<feature type="compositionally biased region" description="Acidic residues" evidence="1">
    <location>
        <begin position="1"/>
        <end position="34"/>
    </location>
</feature>
<protein>
    <submittedName>
        <fullName evidence="2">Uncharacterized protein</fullName>
    </submittedName>
</protein>
<comment type="caution">
    <text evidence="2">The sequence shown here is derived from an EMBL/GenBank/DDBJ whole genome shotgun (WGS) entry which is preliminary data.</text>
</comment>
<dbReference type="Proteomes" id="UP001194580">
    <property type="component" value="Unassembled WGS sequence"/>
</dbReference>
<evidence type="ECO:0000256" key="1">
    <source>
        <dbReference type="SAM" id="MobiDB-lite"/>
    </source>
</evidence>
<accession>A0AAD4GZ24</accession>
<sequence length="81" mass="9086">LLEDDDFDMDDGSEEENEEGWDEEKWDDDEEEDVEKGGGSNVLNSIYCEKLTHNNEDGDDIPEDEDALWSASAQNGMQGLG</sequence>
<feature type="non-terminal residue" evidence="2">
    <location>
        <position position="81"/>
    </location>
</feature>
<name>A0AAD4GZ24_9FUNG</name>
<evidence type="ECO:0000313" key="2">
    <source>
        <dbReference type="EMBL" id="KAG0247362.1"/>
    </source>
</evidence>
<evidence type="ECO:0000313" key="3">
    <source>
        <dbReference type="Proteomes" id="UP001194580"/>
    </source>
</evidence>
<gene>
    <name evidence="2" type="ORF">BGZ95_008755</name>
</gene>
<proteinExistence type="predicted"/>